<dbReference type="AlphaFoldDB" id="A0A059D7E7"/>
<dbReference type="Gramene" id="KCW86658">
    <property type="protein sequence ID" value="KCW86658"/>
    <property type="gene ID" value="EUGRSUZ_B03286"/>
</dbReference>
<accession>A0A059D7E7</accession>
<dbReference type="eggNOG" id="ENOG502S3XK">
    <property type="taxonomic scope" value="Eukaryota"/>
</dbReference>
<protein>
    <submittedName>
        <fullName evidence="1">Uncharacterized protein</fullName>
    </submittedName>
</protein>
<name>A0A059D7E7_EUCGR</name>
<organism evidence="1">
    <name type="scientific">Eucalyptus grandis</name>
    <name type="common">Flooded gum</name>
    <dbReference type="NCBI Taxonomy" id="71139"/>
    <lineage>
        <taxon>Eukaryota</taxon>
        <taxon>Viridiplantae</taxon>
        <taxon>Streptophyta</taxon>
        <taxon>Embryophyta</taxon>
        <taxon>Tracheophyta</taxon>
        <taxon>Spermatophyta</taxon>
        <taxon>Magnoliopsida</taxon>
        <taxon>eudicotyledons</taxon>
        <taxon>Gunneridae</taxon>
        <taxon>Pentapetalae</taxon>
        <taxon>rosids</taxon>
        <taxon>malvids</taxon>
        <taxon>Myrtales</taxon>
        <taxon>Myrtaceae</taxon>
        <taxon>Myrtoideae</taxon>
        <taxon>Eucalypteae</taxon>
        <taxon>Eucalyptus</taxon>
    </lineage>
</organism>
<dbReference type="InParanoid" id="A0A059D7E7"/>
<reference evidence="1" key="1">
    <citation type="submission" date="2013-07" db="EMBL/GenBank/DDBJ databases">
        <title>The genome of Eucalyptus grandis.</title>
        <authorList>
            <person name="Schmutz J."/>
            <person name="Hayes R."/>
            <person name="Myburg A."/>
            <person name="Tuskan G."/>
            <person name="Grattapaglia D."/>
            <person name="Rokhsar D.S."/>
        </authorList>
    </citation>
    <scope>NUCLEOTIDE SEQUENCE</scope>
    <source>
        <tissue evidence="1">Leaf extractions</tissue>
    </source>
</reference>
<evidence type="ECO:0000313" key="1">
    <source>
        <dbReference type="EMBL" id="KCW86658.1"/>
    </source>
</evidence>
<dbReference type="PANTHER" id="PTHR33052">
    <property type="entry name" value="DUF4228 DOMAIN PROTEIN-RELATED"/>
    <property type="match status" value="1"/>
</dbReference>
<dbReference type="KEGG" id="egr:104433501"/>
<gene>
    <name evidence="1" type="ORF">EUGRSUZ_B03286</name>
</gene>
<dbReference type="Pfam" id="PF14009">
    <property type="entry name" value="PADRE"/>
    <property type="match status" value="1"/>
</dbReference>
<sequence length="216" mass="24280">MLKNCINLLGLVSHKEPPSTAKRAIAGASFSLEISIQFGDISLGSQLNDVSVRIIHAGGRIELYQDVIPASYVMEKNPGMCVALPEVFRKPHESILSPEEDLVPGRKYFILPSTTASKLKRKYQEKMKAKEAAADETKLDVRTNVMKTNVNPGEAPIEQPICLAKDFYTSKDRWSRYSRRKRGIRKQPFVPPIPRARTLRSMTWEPSLSSIQELSP</sequence>
<dbReference type="OrthoDB" id="1923394at2759"/>
<dbReference type="InterPro" id="IPR025322">
    <property type="entry name" value="PADRE_dom"/>
</dbReference>
<dbReference type="OMA" id="VSRERWS"/>
<dbReference type="EMBL" id="KK198754">
    <property type="protein sequence ID" value="KCW86658.1"/>
    <property type="molecule type" value="Genomic_DNA"/>
</dbReference>
<proteinExistence type="predicted"/>